<evidence type="ECO:0000313" key="1">
    <source>
        <dbReference type="EMBL" id="KEH17226.1"/>
    </source>
</evidence>
<name>A0A072TJ29_MEDTR</name>
<sequence length="114" mass="13411">MEHTNCHSPGDFEENDTFLKKLQDEKHILALCDVTISIFKCTTIYYRYLSIHCLQSFLLNVKILFSYQADLGSLLLIREIIKADNKDLTRKPTKKKNIRWKMKRQLSGMTKSNQ</sequence>
<reference evidence="1 3" key="2">
    <citation type="journal article" date="2014" name="BMC Genomics">
        <title>An improved genome release (version Mt4.0) for the model legume Medicago truncatula.</title>
        <authorList>
            <person name="Tang H."/>
            <person name="Krishnakumar V."/>
            <person name="Bidwell S."/>
            <person name="Rosen B."/>
            <person name="Chan A."/>
            <person name="Zhou S."/>
            <person name="Gentzbittel L."/>
            <person name="Childs K.L."/>
            <person name="Yandell M."/>
            <person name="Gundlach H."/>
            <person name="Mayer K.F."/>
            <person name="Schwartz D.C."/>
            <person name="Town C.D."/>
        </authorList>
    </citation>
    <scope>GENOME REANNOTATION</scope>
    <source>
        <strain evidence="1">A17</strain>
        <strain evidence="2 3">cv. Jemalong A17</strain>
    </source>
</reference>
<dbReference type="Proteomes" id="UP000002051">
    <property type="component" value="Unassembled WGS sequence"/>
</dbReference>
<reference evidence="2" key="3">
    <citation type="submission" date="2015-06" db="UniProtKB">
        <authorList>
            <consortium name="EnsemblPlants"/>
        </authorList>
    </citation>
    <scope>IDENTIFICATION</scope>
    <source>
        <strain evidence="2">cv. Jemalong A17</strain>
    </source>
</reference>
<dbReference type="HOGENOM" id="CLU_2124801_0_0_1"/>
<evidence type="ECO:0000313" key="2">
    <source>
        <dbReference type="EnsemblPlants" id="KEH17226"/>
    </source>
</evidence>
<dbReference type="AlphaFoldDB" id="A0A072TJ29"/>
<organism evidence="1 3">
    <name type="scientific">Medicago truncatula</name>
    <name type="common">Barrel medic</name>
    <name type="synonym">Medicago tribuloides</name>
    <dbReference type="NCBI Taxonomy" id="3880"/>
    <lineage>
        <taxon>Eukaryota</taxon>
        <taxon>Viridiplantae</taxon>
        <taxon>Streptophyta</taxon>
        <taxon>Embryophyta</taxon>
        <taxon>Tracheophyta</taxon>
        <taxon>Spermatophyta</taxon>
        <taxon>Magnoliopsida</taxon>
        <taxon>eudicotyledons</taxon>
        <taxon>Gunneridae</taxon>
        <taxon>Pentapetalae</taxon>
        <taxon>rosids</taxon>
        <taxon>fabids</taxon>
        <taxon>Fabales</taxon>
        <taxon>Fabaceae</taxon>
        <taxon>Papilionoideae</taxon>
        <taxon>50 kb inversion clade</taxon>
        <taxon>NPAAA clade</taxon>
        <taxon>Hologalegina</taxon>
        <taxon>IRL clade</taxon>
        <taxon>Trifolieae</taxon>
        <taxon>Medicago</taxon>
    </lineage>
</organism>
<accession>A0A072TJ29</accession>
<gene>
    <name evidence="1" type="ORF">MTR_0030s0150</name>
</gene>
<proteinExistence type="predicted"/>
<protein>
    <submittedName>
        <fullName evidence="1 2">Uncharacterized protein</fullName>
    </submittedName>
</protein>
<keyword evidence="3" id="KW-1185">Reference proteome</keyword>
<dbReference type="EMBL" id="KL402755">
    <property type="protein sequence ID" value="KEH17226.1"/>
    <property type="molecule type" value="Genomic_DNA"/>
</dbReference>
<dbReference type="EnsemblPlants" id="KEH17226">
    <property type="protein sequence ID" value="KEH17226"/>
    <property type="gene ID" value="MTR_0030s0150"/>
</dbReference>
<evidence type="ECO:0000313" key="3">
    <source>
        <dbReference type="Proteomes" id="UP000002051"/>
    </source>
</evidence>
<reference evidence="1 3" key="1">
    <citation type="journal article" date="2011" name="Nature">
        <title>The Medicago genome provides insight into the evolution of rhizobial symbioses.</title>
        <authorList>
            <person name="Young N.D."/>
            <person name="Debelle F."/>
            <person name="Oldroyd G.E."/>
            <person name="Geurts R."/>
            <person name="Cannon S.B."/>
            <person name="Udvardi M.K."/>
            <person name="Benedito V.A."/>
            <person name="Mayer K.F."/>
            <person name="Gouzy J."/>
            <person name="Schoof H."/>
            <person name="Van de Peer Y."/>
            <person name="Proost S."/>
            <person name="Cook D.R."/>
            <person name="Meyers B.C."/>
            <person name="Spannagl M."/>
            <person name="Cheung F."/>
            <person name="De Mita S."/>
            <person name="Krishnakumar V."/>
            <person name="Gundlach H."/>
            <person name="Zhou S."/>
            <person name="Mudge J."/>
            <person name="Bharti A.K."/>
            <person name="Murray J.D."/>
            <person name="Naoumkina M.A."/>
            <person name="Rosen B."/>
            <person name="Silverstein K.A."/>
            <person name="Tang H."/>
            <person name="Rombauts S."/>
            <person name="Zhao P.X."/>
            <person name="Zhou P."/>
            <person name="Barbe V."/>
            <person name="Bardou P."/>
            <person name="Bechner M."/>
            <person name="Bellec A."/>
            <person name="Berger A."/>
            <person name="Berges H."/>
            <person name="Bidwell S."/>
            <person name="Bisseling T."/>
            <person name="Choisne N."/>
            <person name="Couloux A."/>
            <person name="Denny R."/>
            <person name="Deshpande S."/>
            <person name="Dai X."/>
            <person name="Doyle J.J."/>
            <person name="Dudez A.M."/>
            <person name="Farmer A.D."/>
            <person name="Fouteau S."/>
            <person name="Franken C."/>
            <person name="Gibelin C."/>
            <person name="Gish J."/>
            <person name="Goldstein S."/>
            <person name="Gonzalez A.J."/>
            <person name="Green P.J."/>
            <person name="Hallab A."/>
            <person name="Hartog M."/>
            <person name="Hua A."/>
            <person name="Humphray S.J."/>
            <person name="Jeong D.H."/>
            <person name="Jing Y."/>
            <person name="Jocker A."/>
            <person name="Kenton S.M."/>
            <person name="Kim D.J."/>
            <person name="Klee K."/>
            <person name="Lai H."/>
            <person name="Lang C."/>
            <person name="Lin S."/>
            <person name="Macmil S.L."/>
            <person name="Magdelenat G."/>
            <person name="Matthews L."/>
            <person name="McCorrison J."/>
            <person name="Monaghan E.L."/>
            <person name="Mun J.H."/>
            <person name="Najar F.Z."/>
            <person name="Nicholson C."/>
            <person name="Noirot C."/>
            <person name="O'Bleness M."/>
            <person name="Paule C.R."/>
            <person name="Poulain J."/>
            <person name="Prion F."/>
            <person name="Qin B."/>
            <person name="Qu C."/>
            <person name="Retzel E.F."/>
            <person name="Riddle C."/>
            <person name="Sallet E."/>
            <person name="Samain S."/>
            <person name="Samson N."/>
            <person name="Sanders I."/>
            <person name="Saurat O."/>
            <person name="Scarpelli C."/>
            <person name="Schiex T."/>
            <person name="Segurens B."/>
            <person name="Severin A.J."/>
            <person name="Sherrier D.J."/>
            <person name="Shi R."/>
            <person name="Sims S."/>
            <person name="Singer S.R."/>
            <person name="Sinharoy S."/>
            <person name="Sterck L."/>
            <person name="Viollet A."/>
            <person name="Wang B.B."/>
            <person name="Wang K."/>
            <person name="Wang M."/>
            <person name="Wang X."/>
            <person name="Warfsmann J."/>
            <person name="Weissenbach J."/>
            <person name="White D.D."/>
            <person name="White J.D."/>
            <person name="Wiley G.B."/>
            <person name="Wincker P."/>
            <person name="Xing Y."/>
            <person name="Yang L."/>
            <person name="Yao Z."/>
            <person name="Ying F."/>
            <person name="Zhai J."/>
            <person name="Zhou L."/>
            <person name="Zuber A."/>
            <person name="Denarie J."/>
            <person name="Dixon R.A."/>
            <person name="May G.D."/>
            <person name="Schwartz D.C."/>
            <person name="Rogers J."/>
            <person name="Quetier F."/>
            <person name="Town C.D."/>
            <person name="Roe B.A."/>
        </authorList>
    </citation>
    <scope>NUCLEOTIDE SEQUENCE [LARGE SCALE GENOMIC DNA]</scope>
    <source>
        <strain evidence="1">A17</strain>
        <strain evidence="2 3">cv. Jemalong A17</strain>
    </source>
</reference>